<organism evidence="1 2">
    <name type="scientific">Lacimonas salitolerans</name>
    <dbReference type="NCBI Taxonomy" id="1323750"/>
    <lineage>
        <taxon>Bacteria</taxon>
        <taxon>Pseudomonadati</taxon>
        <taxon>Pseudomonadota</taxon>
        <taxon>Alphaproteobacteria</taxon>
        <taxon>Rhodobacterales</taxon>
        <taxon>Paracoccaceae</taxon>
        <taxon>Lacimonas</taxon>
    </lineage>
</organism>
<name>A0ABW4EE87_9RHOB</name>
<sequence>MQDIEQTTANAVNEEKKARRKIARKIALAFWTAEFKKSNPEADDATIKAAWGDARREKTKAALVAMRRLEKNGVVIAPAQTEAKAA</sequence>
<gene>
    <name evidence="1" type="ORF">ACFTOW_05985</name>
</gene>
<proteinExistence type="predicted"/>
<evidence type="ECO:0000313" key="1">
    <source>
        <dbReference type="EMBL" id="MFD1508946.1"/>
    </source>
</evidence>
<dbReference type="EMBL" id="JBHUDD010000041">
    <property type="protein sequence ID" value="MFD1508946.1"/>
    <property type="molecule type" value="Genomic_DNA"/>
</dbReference>
<protein>
    <submittedName>
        <fullName evidence="1">Uncharacterized protein</fullName>
    </submittedName>
</protein>
<keyword evidence="2" id="KW-1185">Reference proteome</keyword>
<evidence type="ECO:0000313" key="2">
    <source>
        <dbReference type="Proteomes" id="UP001597186"/>
    </source>
</evidence>
<dbReference type="Proteomes" id="UP001597186">
    <property type="component" value="Unassembled WGS sequence"/>
</dbReference>
<accession>A0ABW4EE87</accession>
<comment type="caution">
    <text evidence="1">The sequence shown here is derived from an EMBL/GenBank/DDBJ whole genome shotgun (WGS) entry which is preliminary data.</text>
</comment>
<dbReference type="RefSeq" id="WP_379914067.1">
    <property type="nucleotide sequence ID" value="NZ_JBHUDD010000041.1"/>
</dbReference>
<reference evidence="2" key="1">
    <citation type="journal article" date="2019" name="Int. J. Syst. Evol. Microbiol.">
        <title>The Global Catalogue of Microorganisms (GCM) 10K type strain sequencing project: providing services to taxonomists for standard genome sequencing and annotation.</title>
        <authorList>
            <consortium name="The Broad Institute Genomics Platform"/>
            <consortium name="The Broad Institute Genome Sequencing Center for Infectious Disease"/>
            <person name="Wu L."/>
            <person name="Ma J."/>
        </authorList>
    </citation>
    <scope>NUCLEOTIDE SEQUENCE [LARGE SCALE GENOMIC DNA]</scope>
    <source>
        <strain evidence="2">CGMCC 1.12477</strain>
    </source>
</reference>